<evidence type="ECO:0000313" key="7">
    <source>
        <dbReference type="Proteomes" id="UP000007800"/>
    </source>
</evidence>
<evidence type="ECO:0000256" key="1">
    <source>
        <dbReference type="ARBA" id="ARBA00004141"/>
    </source>
</evidence>
<dbReference type="EMBL" id="GG678922">
    <property type="protein sequence ID" value="EER08726.1"/>
    <property type="molecule type" value="Genomic_DNA"/>
</dbReference>
<dbReference type="Proteomes" id="UP000007800">
    <property type="component" value="Unassembled WGS sequence"/>
</dbReference>
<evidence type="ECO:0000313" key="6">
    <source>
        <dbReference type="EMBL" id="EER08726.1"/>
    </source>
</evidence>
<dbReference type="InParanoid" id="C5L3Z7"/>
<dbReference type="PANTHER" id="PTHR31585:SF0">
    <property type="entry name" value="FOLATE-BIOPTERIN TRANSPORTER 1, CHLOROPLASTIC"/>
    <property type="match status" value="1"/>
</dbReference>
<gene>
    <name evidence="6" type="ORF">Pmar_PMAR017785</name>
</gene>
<dbReference type="PANTHER" id="PTHR31585">
    <property type="entry name" value="FOLATE-BIOPTERIN TRANSPORTER 1, CHLOROPLASTIC"/>
    <property type="match status" value="1"/>
</dbReference>
<feature type="non-terminal residue" evidence="6">
    <location>
        <position position="1"/>
    </location>
</feature>
<dbReference type="RefSeq" id="XP_002776910.1">
    <property type="nucleotide sequence ID" value="XM_002776864.1"/>
</dbReference>
<dbReference type="GeneID" id="9042793"/>
<sequence length="59" mass="6601">VVYYMKEDLLLSPATSALVWGISRIPWILKPILAFTSDSIPILGYRRKPYLIGSAAVHV</sequence>
<proteinExistence type="predicted"/>
<keyword evidence="5" id="KW-0472">Membrane</keyword>
<dbReference type="AlphaFoldDB" id="C5L3Z7"/>
<protein>
    <submittedName>
        <fullName evidence="6">Uncharacterized protein</fullName>
    </submittedName>
</protein>
<feature type="non-terminal residue" evidence="6">
    <location>
        <position position="59"/>
    </location>
</feature>
<evidence type="ECO:0000256" key="2">
    <source>
        <dbReference type="ARBA" id="ARBA00022448"/>
    </source>
</evidence>
<evidence type="ECO:0000256" key="5">
    <source>
        <dbReference type="ARBA" id="ARBA00023136"/>
    </source>
</evidence>
<evidence type="ECO:0000256" key="4">
    <source>
        <dbReference type="ARBA" id="ARBA00022989"/>
    </source>
</evidence>
<accession>C5L3Z7</accession>
<dbReference type="GO" id="GO:0016020">
    <property type="term" value="C:membrane"/>
    <property type="evidence" value="ECO:0007669"/>
    <property type="project" value="UniProtKB-SubCell"/>
</dbReference>
<dbReference type="Pfam" id="PF03092">
    <property type="entry name" value="BT1"/>
    <property type="match status" value="1"/>
</dbReference>
<keyword evidence="4" id="KW-1133">Transmembrane helix</keyword>
<name>C5L3Z7_PERM5</name>
<keyword evidence="7" id="KW-1185">Reference proteome</keyword>
<evidence type="ECO:0000256" key="3">
    <source>
        <dbReference type="ARBA" id="ARBA00022692"/>
    </source>
</evidence>
<keyword evidence="3" id="KW-0812">Transmembrane</keyword>
<keyword evidence="2" id="KW-0813">Transport</keyword>
<reference evidence="6 7" key="1">
    <citation type="submission" date="2008-07" db="EMBL/GenBank/DDBJ databases">
        <authorList>
            <person name="El-Sayed N."/>
            <person name="Caler E."/>
            <person name="Inman J."/>
            <person name="Amedeo P."/>
            <person name="Hass B."/>
            <person name="Wortman J."/>
        </authorList>
    </citation>
    <scope>NUCLEOTIDE SEQUENCE [LARGE SCALE GENOMIC DNA]</scope>
    <source>
        <strain evidence="7">ATCC 50983 / TXsc</strain>
    </source>
</reference>
<comment type="subcellular location">
    <subcellularLocation>
        <location evidence="1">Membrane</location>
        <topology evidence="1">Multi-pass membrane protein</topology>
    </subcellularLocation>
</comment>
<dbReference type="OrthoDB" id="754047at2759"/>
<dbReference type="InterPro" id="IPR039309">
    <property type="entry name" value="BT1"/>
</dbReference>
<organism evidence="7">
    <name type="scientific">Perkinsus marinus (strain ATCC 50983 / TXsc)</name>
    <dbReference type="NCBI Taxonomy" id="423536"/>
    <lineage>
        <taxon>Eukaryota</taxon>
        <taxon>Sar</taxon>
        <taxon>Alveolata</taxon>
        <taxon>Perkinsozoa</taxon>
        <taxon>Perkinsea</taxon>
        <taxon>Perkinsida</taxon>
        <taxon>Perkinsidae</taxon>
        <taxon>Perkinsus</taxon>
    </lineage>
</organism>